<dbReference type="InterPro" id="IPR049511">
    <property type="entry name" value="PGH-like_rpt"/>
</dbReference>
<gene>
    <name evidence="1" type="ORF">Pan189_40980</name>
</gene>
<dbReference type="Proteomes" id="UP000317318">
    <property type="component" value="Chromosome"/>
</dbReference>
<dbReference type="AlphaFoldDB" id="A0A517R734"/>
<organism evidence="1 2">
    <name type="scientific">Stratiformator vulcanicus</name>
    <dbReference type="NCBI Taxonomy" id="2527980"/>
    <lineage>
        <taxon>Bacteria</taxon>
        <taxon>Pseudomonadati</taxon>
        <taxon>Planctomycetota</taxon>
        <taxon>Planctomycetia</taxon>
        <taxon>Planctomycetales</taxon>
        <taxon>Planctomycetaceae</taxon>
        <taxon>Stratiformator</taxon>
    </lineage>
</organism>
<keyword evidence="2" id="KW-1185">Reference proteome</keyword>
<reference evidence="1 2" key="1">
    <citation type="submission" date="2019-02" db="EMBL/GenBank/DDBJ databases">
        <title>Deep-cultivation of Planctomycetes and their phenomic and genomic characterization uncovers novel biology.</title>
        <authorList>
            <person name="Wiegand S."/>
            <person name="Jogler M."/>
            <person name="Boedeker C."/>
            <person name="Pinto D."/>
            <person name="Vollmers J."/>
            <person name="Rivas-Marin E."/>
            <person name="Kohn T."/>
            <person name="Peeters S.H."/>
            <person name="Heuer A."/>
            <person name="Rast P."/>
            <person name="Oberbeckmann S."/>
            <person name="Bunk B."/>
            <person name="Jeske O."/>
            <person name="Meyerdierks A."/>
            <person name="Storesund J.E."/>
            <person name="Kallscheuer N."/>
            <person name="Luecker S."/>
            <person name="Lage O.M."/>
            <person name="Pohl T."/>
            <person name="Merkel B.J."/>
            <person name="Hornburger P."/>
            <person name="Mueller R.-W."/>
            <person name="Bruemmer F."/>
            <person name="Labrenz M."/>
            <person name="Spormann A.M."/>
            <person name="Op den Camp H."/>
            <person name="Overmann J."/>
            <person name="Amann R."/>
            <person name="Jetten M.S.M."/>
            <person name="Mascher T."/>
            <person name="Medema M.H."/>
            <person name="Devos D.P."/>
            <person name="Kaster A.-K."/>
            <person name="Ovreas L."/>
            <person name="Rohde M."/>
            <person name="Galperin M.Y."/>
            <person name="Jogler C."/>
        </authorList>
    </citation>
    <scope>NUCLEOTIDE SEQUENCE [LARGE SCALE GENOMIC DNA]</scope>
    <source>
        <strain evidence="1 2">Pan189</strain>
    </source>
</reference>
<evidence type="ECO:0000313" key="1">
    <source>
        <dbReference type="EMBL" id="QDT39689.1"/>
    </source>
</evidence>
<dbReference type="KEGG" id="svp:Pan189_40980"/>
<sequence length="288" mass="33874">MLWEASVTRSKFLFALLCVCGMLPLSDGFTQFREAVDERRTEFALSYDRFLKLDQTLTEQGYRVVSIDGYAVRNRDYYAATWDRIDEPEWKACYRTKPDDFKKLASDYASEGYRLVDLCSYAVNRQDYYAAIWEKTLGPEQELEIRLPAADFQKAFDARIEMGCRPSMLSSIAINGEDYYAVVWEGRTEPECRIRYRLSDRQYQQELADYREQGFRLVDVNSHVANRTEIFSAIWEKDLDTEWKTEHRLPLRRLKTKHDAMIKDGYHLVDLAVRESGPGVFYDAVWSR</sequence>
<accession>A0A517R734</accession>
<evidence type="ECO:0000313" key="2">
    <source>
        <dbReference type="Proteomes" id="UP000317318"/>
    </source>
</evidence>
<dbReference type="Pfam" id="PF17660">
    <property type="entry name" value="BTRD1"/>
    <property type="match status" value="5"/>
</dbReference>
<dbReference type="EMBL" id="CP036268">
    <property type="protein sequence ID" value="QDT39689.1"/>
    <property type="molecule type" value="Genomic_DNA"/>
</dbReference>
<proteinExistence type="predicted"/>
<protein>
    <submittedName>
        <fullName evidence="1">Uncharacterized protein</fullName>
    </submittedName>
</protein>
<name>A0A517R734_9PLAN</name>